<protein>
    <submittedName>
        <fullName evidence="1">Uncharacterized protein</fullName>
    </submittedName>
</protein>
<dbReference type="EMBL" id="CM042885">
    <property type="protein sequence ID" value="KAI4365260.1"/>
    <property type="molecule type" value="Genomic_DNA"/>
</dbReference>
<evidence type="ECO:0000313" key="2">
    <source>
        <dbReference type="Proteomes" id="UP001057402"/>
    </source>
</evidence>
<comment type="caution">
    <text evidence="1">The sequence shown here is derived from an EMBL/GenBank/DDBJ whole genome shotgun (WGS) entry which is preliminary data.</text>
</comment>
<gene>
    <name evidence="1" type="ORF">MLD38_021259</name>
</gene>
<accession>A0ACB9QFL8</accession>
<sequence>MKKLLVALISSGMILCFGGENSFGVEARQPVLHRVGGGRNTWVPNINFTDWSSHEQFYVGDWLYFGFDKRVYNVLEVNKTSYEDCVEEGFITNVTRGGRDVFNLTDAKTYYFICGRGYCFQGMKVAVHVVEEPPSPPPAPAKSNSYRAAGFYLGQKMLVLVYAVTSLAVWF</sequence>
<organism evidence="1 2">
    <name type="scientific">Melastoma candidum</name>
    <dbReference type="NCBI Taxonomy" id="119954"/>
    <lineage>
        <taxon>Eukaryota</taxon>
        <taxon>Viridiplantae</taxon>
        <taxon>Streptophyta</taxon>
        <taxon>Embryophyta</taxon>
        <taxon>Tracheophyta</taxon>
        <taxon>Spermatophyta</taxon>
        <taxon>Magnoliopsida</taxon>
        <taxon>eudicotyledons</taxon>
        <taxon>Gunneridae</taxon>
        <taxon>Pentapetalae</taxon>
        <taxon>rosids</taxon>
        <taxon>malvids</taxon>
        <taxon>Myrtales</taxon>
        <taxon>Melastomataceae</taxon>
        <taxon>Melastomatoideae</taxon>
        <taxon>Melastomateae</taxon>
        <taxon>Melastoma</taxon>
    </lineage>
</organism>
<evidence type="ECO:0000313" key="1">
    <source>
        <dbReference type="EMBL" id="KAI4365260.1"/>
    </source>
</evidence>
<proteinExistence type="predicted"/>
<reference evidence="2" key="1">
    <citation type="journal article" date="2023" name="Front. Plant Sci.">
        <title>Chromosomal-level genome assembly of Melastoma candidum provides insights into trichome evolution.</title>
        <authorList>
            <person name="Zhong Y."/>
            <person name="Wu W."/>
            <person name="Sun C."/>
            <person name="Zou P."/>
            <person name="Liu Y."/>
            <person name="Dai S."/>
            <person name="Zhou R."/>
        </authorList>
    </citation>
    <scope>NUCLEOTIDE SEQUENCE [LARGE SCALE GENOMIC DNA]</scope>
</reference>
<keyword evidence="2" id="KW-1185">Reference proteome</keyword>
<dbReference type="Proteomes" id="UP001057402">
    <property type="component" value="Chromosome 6"/>
</dbReference>
<name>A0ACB9QFL8_9MYRT</name>